<protein>
    <submittedName>
        <fullName evidence="1">Uncharacterized protein</fullName>
    </submittedName>
</protein>
<accession>A0A8A8D6M8</accession>
<organism evidence="1 2">
    <name type="scientific">Burkholderia seminalis</name>
    <dbReference type="NCBI Taxonomy" id="488731"/>
    <lineage>
        <taxon>Bacteria</taxon>
        <taxon>Pseudomonadati</taxon>
        <taxon>Pseudomonadota</taxon>
        <taxon>Betaproteobacteria</taxon>
        <taxon>Burkholderiales</taxon>
        <taxon>Burkholderiaceae</taxon>
        <taxon>Burkholderia</taxon>
        <taxon>Burkholderia cepacia complex</taxon>
    </lineage>
</organism>
<dbReference type="EMBL" id="CP072520">
    <property type="protein sequence ID" value="QTO20322.1"/>
    <property type="molecule type" value="Genomic_DNA"/>
</dbReference>
<sequence>MPLIGSHILTPFINRLTIAAHVRVRAKRIESGQPEAARFAMPMLGNDKASHDGAYLASSYFWSRQLSYRHQIRQTDFGADGDTAQSHRRSMQVNHLHIAHAQQGVRSSTHGPIFILEANRLNPQYSRAPSFQA</sequence>
<evidence type="ECO:0000313" key="1">
    <source>
        <dbReference type="EMBL" id="QTO20322.1"/>
    </source>
</evidence>
<dbReference type="Proteomes" id="UP000027834">
    <property type="component" value="Chromosome 1"/>
</dbReference>
<proteinExistence type="predicted"/>
<dbReference type="GeneID" id="62016212"/>
<keyword evidence="2" id="KW-1185">Reference proteome</keyword>
<name>A0A8A8D6M8_9BURK</name>
<gene>
    <name evidence="1" type="ORF">DT99_005485</name>
</gene>
<evidence type="ECO:0000313" key="2">
    <source>
        <dbReference type="Proteomes" id="UP000027834"/>
    </source>
</evidence>
<dbReference type="AlphaFoldDB" id="A0A8A8D6M8"/>
<reference evidence="1" key="2">
    <citation type="submission" date="2021-03" db="EMBL/GenBank/DDBJ databases">
        <title>Complete genome sequence of Burkholderia seminalis 869T2.</title>
        <authorList>
            <person name="Hung S.-H."/>
            <person name="Huang C.-T."/>
            <person name="Huang C.-C."/>
            <person name="Kuo C.-H."/>
        </authorList>
    </citation>
    <scope>NUCLEOTIDE SEQUENCE</scope>
    <source>
        <strain evidence="1">869T2</strain>
    </source>
</reference>
<reference evidence="1" key="1">
    <citation type="submission" date="2014-04" db="EMBL/GenBank/DDBJ databases">
        <authorList>
            <person name="Ho Y.-N."/>
            <person name="Huang C.-C."/>
        </authorList>
    </citation>
    <scope>NUCLEOTIDE SEQUENCE</scope>
    <source>
        <strain evidence="1">869T2</strain>
    </source>
</reference>
<dbReference type="RefSeq" id="WP_080287732.1">
    <property type="nucleotide sequence ID" value="NZ_CABVPV010000041.1"/>
</dbReference>